<evidence type="ECO:0000313" key="1">
    <source>
        <dbReference type="EMBL" id="GFR00032.1"/>
    </source>
</evidence>
<dbReference type="Proteomes" id="UP000887116">
    <property type="component" value="Unassembled WGS sequence"/>
</dbReference>
<gene>
    <name evidence="1" type="primary">WwAna1000</name>
    <name evidence="1" type="ORF">TNCT_451861</name>
</gene>
<comment type="caution">
    <text evidence="1">The sequence shown here is derived from an EMBL/GenBank/DDBJ whole genome shotgun (WGS) entry which is preliminary data.</text>
</comment>
<accession>A0A8X6GAB0</accession>
<sequence>MLSNVAEKGAEAGALYLEAKEKVESVAEKMTYKQELIAARFQNIQENFTNKLNVLKIRSHIPISNSHLLSLAYHLSLEVSYAIFNAITDPTLASTVILTAISERKLPEVSSGLRLGKLTLEETQQFVIGLGEGVGHLRGFEGQIADKQSISKLIDYRLDPKPNDREAATTLLNYILACTEIGTNNSLLSNSNIARVAANRYAQQG</sequence>
<dbReference type="AlphaFoldDB" id="A0A8X6GAB0"/>
<organism evidence="1 2">
    <name type="scientific">Trichonephila clavata</name>
    <name type="common">Joro spider</name>
    <name type="synonym">Nephila clavata</name>
    <dbReference type="NCBI Taxonomy" id="2740835"/>
    <lineage>
        <taxon>Eukaryota</taxon>
        <taxon>Metazoa</taxon>
        <taxon>Ecdysozoa</taxon>
        <taxon>Arthropoda</taxon>
        <taxon>Chelicerata</taxon>
        <taxon>Arachnida</taxon>
        <taxon>Araneae</taxon>
        <taxon>Araneomorphae</taxon>
        <taxon>Entelegynae</taxon>
        <taxon>Araneoidea</taxon>
        <taxon>Nephilidae</taxon>
        <taxon>Trichonephila</taxon>
    </lineage>
</organism>
<protein>
    <submittedName>
        <fullName evidence="1">Uncharacterized protein</fullName>
    </submittedName>
</protein>
<dbReference type="EMBL" id="BMAO01025071">
    <property type="protein sequence ID" value="GFR00032.1"/>
    <property type="molecule type" value="Genomic_DNA"/>
</dbReference>
<reference evidence="1" key="1">
    <citation type="submission" date="2020-07" db="EMBL/GenBank/DDBJ databases">
        <title>Multicomponent nature underlies the extraordinary mechanical properties of spider dragline silk.</title>
        <authorList>
            <person name="Kono N."/>
            <person name="Nakamura H."/>
            <person name="Mori M."/>
            <person name="Yoshida Y."/>
            <person name="Ohtoshi R."/>
            <person name="Malay A.D."/>
            <person name="Moran D.A.P."/>
            <person name="Tomita M."/>
            <person name="Numata K."/>
            <person name="Arakawa K."/>
        </authorList>
    </citation>
    <scope>NUCLEOTIDE SEQUENCE</scope>
</reference>
<proteinExistence type="predicted"/>
<evidence type="ECO:0000313" key="2">
    <source>
        <dbReference type="Proteomes" id="UP000887116"/>
    </source>
</evidence>
<name>A0A8X6GAB0_TRICU</name>
<keyword evidence="2" id="KW-1185">Reference proteome</keyword>